<keyword evidence="1" id="KW-1015">Disulfide bond</keyword>
<organism evidence="3 4">
    <name type="scientific">Clytia hemisphaerica</name>
    <dbReference type="NCBI Taxonomy" id="252671"/>
    <lineage>
        <taxon>Eukaryota</taxon>
        <taxon>Metazoa</taxon>
        <taxon>Cnidaria</taxon>
        <taxon>Hydrozoa</taxon>
        <taxon>Hydroidolina</taxon>
        <taxon>Leptothecata</taxon>
        <taxon>Obeliida</taxon>
        <taxon>Clytiidae</taxon>
        <taxon>Clytia</taxon>
    </lineage>
</organism>
<dbReference type="InterPro" id="IPR000742">
    <property type="entry name" value="EGF"/>
</dbReference>
<feature type="disulfide bond" evidence="1">
    <location>
        <begin position="165"/>
        <end position="174"/>
    </location>
</feature>
<feature type="domain" description="EGF-like" evidence="2">
    <location>
        <begin position="134"/>
        <end position="175"/>
    </location>
</feature>
<keyword evidence="1" id="KW-0245">EGF-like domain</keyword>
<feature type="disulfide bond" evidence="1">
    <location>
        <begin position="145"/>
        <end position="162"/>
    </location>
</feature>
<protein>
    <recommendedName>
        <fullName evidence="2">EGF-like domain-containing protein</fullName>
    </recommendedName>
</protein>
<accession>A0A7M5X2H2</accession>
<evidence type="ECO:0000259" key="2">
    <source>
        <dbReference type="PROSITE" id="PS50026"/>
    </source>
</evidence>
<evidence type="ECO:0000256" key="1">
    <source>
        <dbReference type="PROSITE-ProRule" id="PRU00076"/>
    </source>
</evidence>
<keyword evidence="4" id="KW-1185">Reference proteome</keyword>
<sequence length="400" mass="45484">MLIIFRMNFLHHFLIHFYFIHRQHIFAASADDGFFPDPVIREVIQHHKSNAFSIVTIKYIKFIKGTRGYISAAKLGRGCSKNGLNRVDCPGRCMDYNSCISWSFTGTSCICFETVPRASPRKSVFSSGWRIYELKNPCTENLNLCEHGSICSPHRLTKTYDCINCLPPYSGKHCNESDTLPPSINLPLHEDILFGRNISCRMMRNYFTMPNHLIDVWIHPWRDHRKIKVTCEGRYMTVSFIHTNQNVNELNSTNLTDGLDLTHGGGENRAHTSFLQALENVIQFDQIHFQCRQQSTGLKATLKSMLTTTNAHFNVLDYFIGKSNTSPKVKMMDKSTDIFDGSWDLVGGSASDVSGALDIEERTFKNVALRINGYNITFGPNSQQCFGQEGDFSEFRVTVS</sequence>
<proteinExistence type="predicted"/>
<dbReference type="PROSITE" id="PS50026">
    <property type="entry name" value="EGF_3"/>
    <property type="match status" value="1"/>
</dbReference>
<comment type="caution">
    <text evidence="1">Lacks conserved residue(s) required for the propagation of feature annotation.</text>
</comment>
<dbReference type="RefSeq" id="XP_066921336.1">
    <property type="nucleotide sequence ID" value="XM_067065235.1"/>
</dbReference>
<dbReference type="Proteomes" id="UP000594262">
    <property type="component" value="Unplaced"/>
</dbReference>
<evidence type="ECO:0000313" key="4">
    <source>
        <dbReference type="Proteomes" id="UP000594262"/>
    </source>
</evidence>
<reference evidence="3" key="1">
    <citation type="submission" date="2021-01" db="UniProtKB">
        <authorList>
            <consortium name="EnsemblMetazoa"/>
        </authorList>
    </citation>
    <scope>IDENTIFICATION</scope>
</reference>
<dbReference type="EnsemblMetazoa" id="CLYHEMT016504.1">
    <property type="protein sequence ID" value="CLYHEMP016504.1"/>
    <property type="gene ID" value="CLYHEMG016504"/>
</dbReference>
<dbReference type="AlphaFoldDB" id="A0A7M5X2H2"/>
<dbReference type="GeneID" id="136808693"/>
<evidence type="ECO:0000313" key="3">
    <source>
        <dbReference type="EnsemblMetazoa" id="CLYHEMP016504.1"/>
    </source>
</evidence>
<name>A0A7M5X2H2_9CNID</name>